<accession>A0ABV4M5E8</accession>
<evidence type="ECO:0000313" key="2">
    <source>
        <dbReference type="Proteomes" id="UP001569153"/>
    </source>
</evidence>
<evidence type="ECO:0000313" key="1">
    <source>
        <dbReference type="EMBL" id="MEZ8194751.1"/>
    </source>
</evidence>
<protein>
    <submittedName>
        <fullName evidence="1">Uncharacterized protein</fullName>
    </submittedName>
</protein>
<gene>
    <name evidence="1" type="ORF">ACED38_07605</name>
</gene>
<sequence length="156" mass="17649">MFDFMIQTKKSRVQASRVINGELDPISFAGEVNVSQGGFWKLFKEKIQYVEGEALALITISDDIDFMIDSDICIAESFASTDKEIAWLTEELRFSGAIVTSYPHVDIIVERADFCSVPLDIEPKVDSASAMEVEELSGGTSLQAYYRKKTRDYRRR</sequence>
<dbReference type="Proteomes" id="UP001569153">
    <property type="component" value="Unassembled WGS sequence"/>
</dbReference>
<comment type="caution">
    <text evidence="1">The sequence shown here is derived from an EMBL/GenBank/DDBJ whole genome shotgun (WGS) entry which is preliminary data.</text>
</comment>
<name>A0ABV4M5E8_9VIBR</name>
<reference evidence="1 2" key="1">
    <citation type="submission" date="2024-06" db="EMBL/GenBank/DDBJ databases">
        <authorList>
            <person name="Steensen K."/>
            <person name="Seneca J."/>
            <person name="Bartlau N."/>
            <person name="Yu A.X."/>
            <person name="Polz M.F."/>
        </authorList>
    </citation>
    <scope>NUCLEOTIDE SEQUENCE [LARGE SCALE GENOMIC DNA]</scope>
    <source>
        <strain evidence="1 2">FF146</strain>
    </source>
</reference>
<proteinExistence type="predicted"/>
<dbReference type="EMBL" id="JBGOOT010000004">
    <property type="protein sequence ID" value="MEZ8194751.1"/>
    <property type="molecule type" value="Genomic_DNA"/>
</dbReference>
<dbReference type="RefSeq" id="WP_371730127.1">
    <property type="nucleotide sequence ID" value="NZ_JBGOOT010000004.1"/>
</dbReference>
<organism evidence="1 2">
    <name type="scientific">Vibrio cortegadensis</name>
    <dbReference type="NCBI Taxonomy" id="1328770"/>
    <lineage>
        <taxon>Bacteria</taxon>
        <taxon>Pseudomonadati</taxon>
        <taxon>Pseudomonadota</taxon>
        <taxon>Gammaproteobacteria</taxon>
        <taxon>Vibrionales</taxon>
        <taxon>Vibrionaceae</taxon>
        <taxon>Vibrio</taxon>
    </lineage>
</organism>
<keyword evidence="2" id="KW-1185">Reference proteome</keyword>